<keyword evidence="1" id="KW-0472">Membrane</keyword>
<keyword evidence="1" id="KW-0812">Transmembrane</keyword>
<feature type="transmembrane region" description="Helical" evidence="1">
    <location>
        <begin position="6"/>
        <end position="26"/>
    </location>
</feature>
<evidence type="ECO:0000313" key="3">
    <source>
        <dbReference type="Proteomes" id="UP000827517"/>
    </source>
</evidence>
<keyword evidence="1" id="KW-1133">Transmembrane helix</keyword>
<dbReference type="EMBL" id="MZ501267">
    <property type="protein sequence ID" value="QZA70783.1"/>
    <property type="molecule type" value="Genomic_DNA"/>
</dbReference>
<sequence>MMSGNGWTGMIIVFGLVCAVAGWCAIEGLRWIFSFIHISFG</sequence>
<organism evidence="2 3">
    <name type="scientific">Erwinia phage AH04</name>
    <dbReference type="NCBI Taxonomy" id="2869569"/>
    <lineage>
        <taxon>Viruses</taxon>
        <taxon>Duplodnaviria</taxon>
        <taxon>Heunggongvirae</taxon>
        <taxon>Uroviricota</taxon>
        <taxon>Caudoviricetes</taxon>
        <taxon>Chimalliviridae</taxon>
        <taxon>Meadowvirus</taxon>
        <taxon>Meadowvirus AH04</taxon>
    </lineage>
</organism>
<accession>A0AAE8BQ95</accession>
<proteinExistence type="predicted"/>
<keyword evidence="3" id="KW-1185">Reference proteome</keyword>
<dbReference type="Proteomes" id="UP000827517">
    <property type="component" value="Segment"/>
</dbReference>
<evidence type="ECO:0000313" key="2">
    <source>
        <dbReference type="EMBL" id="QZA70783.1"/>
    </source>
</evidence>
<dbReference type="GeneID" id="77944189"/>
<name>A0AAE8BQ95_9CAUD</name>
<reference evidence="2" key="1">
    <citation type="submission" date="2021-07" db="EMBL/GenBank/DDBJ databases">
        <authorList>
            <person name="Roth S.J."/>
            <person name="Krukonis G.P."/>
            <person name="Delesalle V.A."/>
        </authorList>
    </citation>
    <scope>NUCLEOTIDE SEQUENCE</scope>
</reference>
<gene>
    <name evidence="2" type="primary">18</name>
    <name evidence="2" type="ORF">AH04_18</name>
</gene>
<evidence type="ECO:0000256" key="1">
    <source>
        <dbReference type="SAM" id="Phobius"/>
    </source>
</evidence>
<protein>
    <submittedName>
        <fullName evidence="2">Uncharacterized protein</fullName>
    </submittedName>
</protein>
<dbReference type="KEGG" id="vg:77944189"/>
<dbReference type="RefSeq" id="YP_010667773.1">
    <property type="nucleotide sequence ID" value="NC_070952.1"/>
</dbReference>